<gene>
    <name evidence="2" type="ORF">EHV10_11610</name>
</gene>
<keyword evidence="1" id="KW-0812">Transmembrane</keyword>
<keyword evidence="3" id="KW-1185">Reference proteome</keyword>
<dbReference type="Proteomes" id="UP000272490">
    <property type="component" value="Unassembled WGS sequence"/>
</dbReference>
<protein>
    <submittedName>
        <fullName evidence="2">Uncharacterized protein</fullName>
    </submittedName>
</protein>
<evidence type="ECO:0000313" key="2">
    <source>
        <dbReference type="EMBL" id="RRJ24906.1"/>
    </source>
</evidence>
<evidence type="ECO:0000313" key="3">
    <source>
        <dbReference type="Proteomes" id="UP000272490"/>
    </source>
</evidence>
<feature type="transmembrane region" description="Helical" evidence="1">
    <location>
        <begin position="12"/>
        <end position="29"/>
    </location>
</feature>
<keyword evidence="1" id="KW-0472">Membrane</keyword>
<dbReference type="EMBL" id="RRCO01000005">
    <property type="protein sequence ID" value="RRJ24906.1"/>
    <property type="molecule type" value="Genomic_DNA"/>
</dbReference>
<feature type="transmembrane region" description="Helical" evidence="1">
    <location>
        <begin position="49"/>
        <end position="75"/>
    </location>
</feature>
<keyword evidence="1" id="KW-1133">Transmembrane helix</keyword>
<proteinExistence type="predicted"/>
<name>A0A3P3QUJ0_9FIRM</name>
<sequence length="82" mass="9388">MNKNDDNSITYIAYKVAILLVLLILIFNADKISPHIFLYNYADNNYSDLAFMQAYLTTQIILSLLSVLDIGLIVVDYLKLKK</sequence>
<evidence type="ECO:0000256" key="1">
    <source>
        <dbReference type="SAM" id="Phobius"/>
    </source>
</evidence>
<dbReference type="RefSeq" id="WP_128674781.1">
    <property type="nucleotide sequence ID" value="NZ_RRCO01000005.1"/>
</dbReference>
<organism evidence="2 3">
    <name type="scientific">Lachnoanaerobaculum gingivalis</name>
    <dbReference type="NCBI Taxonomy" id="2490855"/>
    <lineage>
        <taxon>Bacteria</taxon>
        <taxon>Bacillati</taxon>
        <taxon>Bacillota</taxon>
        <taxon>Clostridia</taxon>
        <taxon>Lachnospirales</taxon>
        <taxon>Lachnospiraceae</taxon>
        <taxon>Lachnoanaerobaculum</taxon>
    </lineage>
</organism>
<reference evidence="2 3" key="1">
    <citation type="submission" date="2018-11" db="EMBL/GenBank/DDBJ databases">
        <title>Genome sequencing of Lachnoanaerobaculum sp. KCOM 2030 (= ChDC B114).</title>
        <authorList>
            <person name="Kook J.-K."/>
            <person name="Park S.-N."/>
            <person name="Lim Y.K."/>
        </authorList>
    </citation>
    <scope>NUCLEOTIDE SEQUENCE [LARGE SCALE GENOMIC DNA]</scope>
    <source>
        <strain evidence="2 3">KCOM 2030</strain>
    </source>
</reference>
<comment type="caution">
    <text evidence="2">The sequence shown here is derived from an EMBL/GenBank/DDBJ whole genome shotgun (WGS) entry which is preliminary data.</text>
</comment>
<accession>A0A3P3QUJ0</accession>
<dbReference type="OrthoDB" id="2062483at2"/>
<dbReference type="AlphaFoldDB" id="A0A3P3QUJ0"/>